<evidence type="ECO:0000313" key="3">
    <source>
        <dbReference type="Proteomes" id="UP000007819"/>
    </source>
</evidence>
<dbReference type="PANTHER" id="PTHR10492:SF57">
    <property type="entry name" value="ATP-DEPENDENT DNA HELICASE"/>
    <property type="match status" value="1"/>
</dbReference>
<organism evidence="2 3">
    <name type="scientific">Acyrthosiphon pisum</name>
    <name type="common">Pea aphid</name>
    <dbReference type="NCBI Taxonomy" id="7029"/>
    <lineage>
        <taxon>Eukaryota</taxon>
        <taxon>Metazoa</taxon>
        <taxon>Ecdysozoa</taxon>
        <taxon>Arthropoda</taxon>
        <taxon>Hexapoda</taxon>
        <taxon>Insecta</taxon>
        <taxon>Pterygota</taxon>
        <taxon>Neoptera</taxon>
        <taxon>Paraneoptera</taxon>
        <taxon>Hemiptera</taxon>
        <taxon>Sternorrhyncha</taxon>
        <taxon>Aphidomorpha</taxon>
        <taxon>Aphidoidea</taxon>
        <taxon>Aphididae</taxon>
        <taxon>Macrosiphini</taxon>
        <taxon>Acyrthosiphon</taxon>
    </lineage>
</organism>
<protein>
    <recommendedName>
        <fullName evidence="1">DNA helicase Pif1-like 2B domain-containing protein</fullName>
    </recommendedName>
</protein>
<reference evidence="2" key="2">
    <citation type="submission" date="2022-06" db="UniProtKB">
        <authorList>
            <consortium name="EnsemblMetazoa"/>
        </authorList>
    </citation>
    <scope>IDENTIFICATION</scope>
</reference>
<feature type="domain" description="DNA helicase Pif1-like 2B" evidence="1">
    <location>
        <begin position="117"/>
        <end position="160"/>
    </location>
</feature>
<dbReference type="KEGG" id="api:115033546"/>
<dbReference type="EnsemblMetazoa" id="XM_029486303.1">
    <property type="protein sequence ID" value="XP_029342163.1"/>
    <property type="gene ID" value="LOC115033546"/>
</dbReference>
<reference evidence="3" key="1">
    <citation type="submission" date="2010-06" db="EMBL/GenBank/DDBJ databases">
        <authorList>
            <person name="Jiang H."/>
            <person name="Abraham K."/>
            <person name="Ali S."/>
            <person name="Alsbrooks S.L."/>
            <person name="Anim B.N."/>
            <person name="Anosike U.S."/>
            <person name="Attaway T."/>
            <person name="Bandaranaike D.P."/>
            <person name="Battles P.K."/>
            <person name="Bell S.N."/>
            <person name="Bell A.V."/>
            <person name="Beltran B."/>
            <person name="Bickham C."/>
            <person name="Bustamante Y."/>
            <person name="Caleb T."/>
            <person name="Canada A."/>
            <person name="Cardenas V."/>
            <person name="Carter K."/>
            <person name="Chacko J."/>
            <person name="Chandrabose M.N."/>
            <person name="Chavez D."/>
            <person name="Chavez A."/>
            <person name="Chen L."/>
            <person name="Chu H.-S."/>
            <person name="Claassen K.J."/>
            <person name="Cockrell R."/>
            <person name="Collins M."/>
            <person name="Cooper J.A."/>
            <person name="Cree A."/>
            <person name="Curry S.M."/>
            <person name="Da Y."/>
            <person name="Dao M.D."/>
            <person name="Das B."/>
            <person name="Davila M.-L."/>
            <person name="Davy-Carroll L."/>
            <person name="Denson S."/>
            <person name="Dinh H."/>
            <person name="Ebong V.E."/>
            <person name="Edwards J.R."/>
            <person name="Egan A."/>
            <person name="El-Daye J."/>
            <person name="Escobedo L."/>
            <person name="Fernandez S."/>
            <person name="Fernando P.R."/>
            <person name="Flagg N."/>
            <person name="Forbes L.D."/>
            <person name="Fowler R.G."/>
            <person name="Fu Q."/>
            <person name="Gabisi R.A."/>
            <person name="Ganer J."/>
            <person name="Garbino Pronczuk A."/>
            <person name="Garcia R.M."/>
            <person name="Garner T."/>
            <person name="Garrett T.E."/>
            <person name="Gonzalez D.A."/>
            <person name="Hamid H."/>
            <person name="Hawkins E.S."/>
            <person name="Hirani K."/>
            <person name="Hogues M.E."/>
            <person name="Hollins B."/>
            <person name="Hsiao C.-H."/>
            <person name="Jabil R."/>
            <person name="James M.L."/>
            <person name="Jhangiani S.N."/>
            <person name="Johnson B."/>
            <person name="Johnson Q."/>
            <person name="Joshi V."/>
            <person name="Kalu J.B."/>
            <person name="Kam C."/>
            <person name="Kashfia A."/>
            <person name="Keebler J."/>
            <person name="Kisamo H."/>
            <person name="Kovar C.L."/>
            <person name="Lago L.A."/>
            <person name="Lai C.-Y."/>
            <person name="Laidlaw J."/>
            <person name="Lara F."/>
            <person name="Le T.-K."/>
            <person name="Lee S.L."/>
            <person name="Legall F.H."/>
            <person name="Lemon S.J."/>
            <person name="Lewis L.R."/>
            <person name="Li B."/>
            <person name="Liu Y."/>
            <person name="Liu Y.-S."/>
            <person name="Lopez J."/>
            <person name="Lozado R.J."/>
            <person name="Lu J."/>
            <person name="Madu R.C."/>
            <person name="Maheshwari M."/>
            <person name="Maheshwari R."/>
            <person name="Malloy K."/>
            <person name="Martinez E."/>
            <person name="Mathew T."/>
            <person name="Mercado I.C."/>
            <person name="Mercado C."/>
            <person name="Meyer B."/>
            <person name="Montgomery K."/>
            <person name="Morgan M.B."/>
            <person name="Munidasa M."/>
            <person name="Nazareth L.V."/>
            <person name="Nelson J."/>
            <person name="Ng B.M."/>
            <person name="Nguyen N.B."/>
            <person name="Nguyen P.Q."/>
            <person name="Nguyen T."/>
            <person name="Obregon M."/>
            <person name="Okwuonu G.O."/>
            <person name="Onwere C.G."/>
            <person name="Orozco G."/>
            <person name="Parra A."/>
            <person name="Patel S."/>
            <person name="Patil S."/>
            <person name="Perez A."/>
            <person name="Perez Y."/>
            <person name="Pham C."/>
            <person name="Primus E.L."/>
            <person name="Pu L.-L."/>
            <person name="Puazo M."/>
            <person name="Qin X."/>
            <person name="Quiroz J.B."/>
            <person name="Reese J."/>
            <person name="Richards S."/>
            <person name="Rives C.M."/>
            <person name="Robberts R."/>
            <person name="Ruiz S.J."/>
            <person name="Ruiz M.J."/>
            <person name="Santibanez J."/>
            <person name="Schneider B.W."/>
            <person name="Sisson I."/>
            <person name="Smith M."/>
            <person name="Sodergren E."/>
            <person name="Song X.-Z."/>
            <person name="Song B.B."/>
            <person name="Summersgill H."/>
            <person name="Thelus R."/>
            <person name="Thornton R.D."/>
            <person name="Trejos Z.Y."/>
            <person name="Usmani K."/>
            <person name="Vattathil S."/>
            <person name="Villasana D."/>
            <person name="Walker D.L."/>
            <person name="Wang S."/>
            <person name="Wang K."/>
            <person name="White C.S."/>
            <person name="Williams A.C."/>
            <person name="Williamson J."/>
            <person name="Wilson K."/>
            <person name="Woghiren I.O."/>
            <person name="Woodworth J.R."/>
            <person name="Worley K.C."/>
            <person name="Wright R.A."/>
            <person name="Wu W."/>
            <person name="Young L."/>
            <person name="Zhang L."/>
            <person name="Zhang J."/>
            <person name="Zhu Y."/>
            <person name="Muzny D.M."/>
            <person name="Weinstock G."/>
            <person name="Gibbs R.A."/>
        </authorList>
    </citation>
    <scope>NUCLEOTIDE SEQUENCE [LARGE SCALE GENOMIC DNA]</scope>
    <source>
        <strain evidence="3">LSR1</strain>
    </source>
</reference>
<dbReference type="OrthoDB" id="10053386at2759"/>
<dbReference type="AlphaFoldDB" id="A0A8R2NP19"/>
<dbReference type="Pfam" id="PF21530">
    <property type="entry name" value="Pif1_2B_dom"/>
    <property type="match status" value="1"/>
</dbReference>
<dbReference type="SUPFAM" id="SSF52540">
    <property type="entry name" value="P-loop containing nucleoside triphosphate hydrolases"/>
    <property type="match status" value="1"/>
</dbReference>
<sequence>MRVQLQNDPSAKIFSEQLLDIGNGKIEHQNTQCIKLPDNFCNVVQTKNELIESVFLDILNNYLDQNWLSQRDILAAKNNDVDKINFQIQQLLPGDFMSFKSIDTTVDENEAVYFPTEFLNSLEILGMPPHKLRLKIGLPVIILRNLYPPKLCNGTRLVIKRITGNVLEATILTGKLKGEIVQLPRIPMIPSESPIPIKTSISYSFGIRNDHKQGSRTNNVHLWLGLGKSMFFPWTTICCMLTCGEAIKSIYISKRQVNQKYCTPISS</sequence>
<accession>A0A8R2NP19</accession>
<name>A0A8R2NP19_ACYPI</name>
<dbReference type="GeneID" id="115033546"/>
<proteinExistence type="predicted"/>
<dbReference type="InterPro" id="IPR027417">
    <property type="entry name" value="P-loop_NTPase"/>
</dbReference>
<evidence type="ECO:0000259" key="1">
    <source>
        <dbReference type="Pfam" id="PF21530"/>
    </source>
</evidence>
<dbReference type="InterPro" id="IPR049163">
    <property type="entry name" value="Pif1-like_2B_dom"/>
</dbReference>
<dbReference type="Proteomes" id="UP000007819">
    <property type="component" value="Chromosome A1"/>
</dbReference>
<evidence type="ECO:0000313" key="2">
    <source>
        <dbReference type="EnsemblMetazoa" id="XP_029342163.1"/>
    </source>
</evidence>
<keyword evidence="3" id="KW-1185">Reference proteome</keyword>
<dbReference type="RefSeq" id="XP_029342163.1">
    <property type="nucleotide sequence ID" value="XM_029486303.1"/>
</dbReference>
<dbReference type="PANTHER" id="PTHR10492">
    <property type="match status" value="1"/>
</dbReference>